<gene>
    <name evidence="2" type="ordered locus">MCON_3320</name>
</gene>
<dbReference type="InterPro" id="IPR036515">
    <property type="entry name" value="Transposase_17_sf"/>
</dbReference>
<dbReference type="InParanoid" id="F4BV06"/>
<proteinExistence type="predicted"/>
<dbReference type="InterPro" id="IPR002686">
    <property type="entry name" value="Transposase_17"/>
</dbReference>
<dbReference type="HOGENOM" id="CLU_101320_5_0_2"/>
<dbReference type="Pfam" id="PF01797">
    <property type="entry name" value="Y1_Tnp"/>
    <property type="match status" value="1"/>
</dbReference>
<evidence type="ECO:0000313" key="3">
    <source>
        <dbReference type="Proteomes" id="UP000007807"/>
    </source>
</evidence>
<feature type="domain" description="Transposase IS200-like" evidence="1">
    <location>
        <begin position="1"/>
        <end position="72"/>
    </location>
</feature>
<dbReference type="EMBL" id="CP002565">
    <property type="protein sequence ID" value="AEB69576.1"/>
    <property type="molecule type" value="Genomic_DNA"/>
</dbReference>
<protein>
    <submittedName>
        <fullName evidence="2">Conserved domain protein</fullName>
    </submittedName>
</protein>
<dbReference type="PANTHER" id="PTHR33360:SF2">
    <property type="entry name" value="TRANSPOSASE FOR INSERTION SEQUENCE ELEMENT IS200"/>
    <property type="match status" value="1"/>
</dbReference>
<dbReference type="NCBIfam" id="NF033573">
    <property type="entry name" value="transpos_IS200"/>
    <property type="match status" value="1"/>
</dbReference>
<reference evidence="2 3" key="1">
    <citation type="journal article" date="2011" name="J. Bacteriol.">
        <title>Complete genome sequence of Methanosaeta concilii, a specialist in aceticlastic methanogenesis.</title>
        <authorList>
            <person name="Barber R.D."/>
            <person name="Zhang L."/>
            <person name="Harnack M."/>
            <person name="Olson M.V."/>
            <person name="Kaul R."/>
            <person name="Ingram-Smith C."/>
            <person name="Smith K.S."/>
        </authorList>
    </citation>
    <scope>NUCLEOTIDE SEQUENCE [LARGE SCALE GENOMIC DNA]</scope>
    <source>
        <strain evidence="3">ATCC 5969 / DSM 3671 / JCM 10134 / NBRC 103675 / OCM 69 / GP-6</strain>
    </source>
</reference>
<keyword evidence="3" id="KW-1185">Reference proteome</keyword>
<dbReference type="Gene3D" id="3.30.70.1290">
    <property type="entry name" value="Transposase IS200-like"/>
    <property type="match status" value="1"/>
</dbReference>
<dbReference type="SMART" id="SM01321">
    <property type="entry name" value="Y1_Tnp"/>
    <property type="match status" value="1"/>
</dbReference>
<organism evidence="2 3">
    <name type="scientific">Methanothrix soehngenii (strain ATCC 5969 / DSM 3671 / JCM 10134 / NBRC 103675 / OCM 69 / GP-6)</name>
    <name type="common">Methanosaeta concilii</name>
    <dbReference type="NCBI Taxonomy" id="990316"/>
    <lineage>
        <taxon>Archaea</taxon>
        <taxon>Methanobacteriati</taxon>
        <taxon>Methanobacteriota</taxon>
        <taxon>Stenosarchaea group</taxon>
        <taxon>Methanomicrobia</taxon>
        <taxon>Methanotrichales</taxon>
        <taxon>Methanotrichaceae</taxon>
        <taxon>Methanothrix</taxon>
    </lineage>
</organism>
<evidence type="ECO:0000313" key="2">
    <source>
        <dbReference type="EMBL" id="AEB69576.1"/>
    </source>
</evidence>
<dbReference type="GO" id="GO:0004803">
    <property type="term" value="F:transposase activity"/>
    <property type="evidence" value="ECO:0007669"/>
    <property type="project" value="InterPro"/>
</dbReference>
<dbReference type="KEGG" id="mcj:MCON_3320"/>
<dbReference type="STRING" id="990316.MCON_3320"/>
<dbReference type="SUPFAM" id="SSF143422">
    <property type="entry name" value="Transposase IS200-like"/>
    <property type="match status" value="1"/>
</dbReference>
<dbReference type="GO" id="GO:0003677">
    <property type="term" value="F:DNA binding"/>
    <property type="evidence" value="ECO:0007669"/>
    <property type="project" value="InterPro"/>
</dbReference>
<sequence length="75" mass="8746">MSLEIMPDHIHLFISSPPQNAPSLLINWFKGISARMYNYWYNETAIKWTNSYYVGTAGTVTAETIKKYIEEQKSR</sequence>
<dbReference type="GO" id="GO:0006313">
    <property type="term" value="P:DNA transposition"/>
    <property type="evidence" value="ECO:0007669"/>
    <property type="project" value="InterPro"/>
</dbReference>
<dbReference type="PANTHER" id="PTHR33360">
    <property type="entry name" value="TRANSPOSASE FOR INSERTION SEQUENCE ELEMENT IS200"/>
    <property type="match status" value="1"/>
</dbReference>
<accession>F4BV06</accession>
<dbReference type="Proteomes" id="UP000007807">
    <property type="component" value="Chromosome"/>
</dbReference>
<dbReference type="AlphaFoldDB" id="F4BV06"/>
<evidence type="ECO:0000259" key="1">
    <source>
        <dbReference type="SMART" id="SM01321"/>
    </source>
</evidence>
<name>F4BV06_METSG</name>